<proteinExistence type="predicted"/>
<dbReference type="Pfam" id="PF21101">
    <property type="entry name" value="YqgU"/>
    <property type="match status" value="1"/>
</dbReference>
<dbReference type="AlphaFoldDB" id="A0A7X0LW33"/>
<dbReference type="InterPro" id="IPR048421">
    <property type="entry name" value="YqgU_beta-prop"/>
</dbReference>
<evidence type="ECO:0000313" key="2">
    <source>
        <dbReference type="EMBL" id="MBB6444914.1"/>
    </source>
</evidence>
<reference evidence="2 3" key="1">
    <citation type="submission" date="2020-08" db="EMBL/GenBank/DDBJ databases">
        <title>Genomic Encyclopedia of Type Strains, Phase IV (KMG-IV): sequencing the most valuable type-strain genomes for metagenomic binning, comparative biology and taxonomic classification.</title>
        <authorList>
            <person name="Goeker M."/>
        </authorList>
    </citation>
    <scope>NUCLEOTIDE SEQUENCE [LARGE SCALE GENOMIC DNA]</scope>
    <source>
        <strain evidence="2 3">DSM 5391</strain>
    </source>
</reference>
<organism evidence="2 3">
    <name type="scientific">Bacillus benzoevorans</name>
    <dbReference type="NCBI Taxonomy" id="1456"/>
    <lineage>
        <taxon>Bacteria</taxon>
        <taxon>Bacillati</taxon>
        <taxon>Bacillota</taxon>
        <taxon>Bacilli</taxon>
        <taxon>Bacillales</taxon>
        <taxon>Bacillaceae</taxon>
        <taxon>Bacillus</taxon>
    </lineage>
</organism>
<protein>
    <recommendedName>
        <fullName evidence="1">YqgU-like 6-bladed beta-propeller domain-containing protein</fullName>
    </recommendedName>
</protein>
<evidence type="ECO:0000259" key="1">
    <source>
        <dbReference type="Pfam" id="PF21101"/>
    </source>
</evidence>
<evidence type="ECO:0000313" key="3">
    <source>
        <dbReference type="Proteomes" id="UP000531594"/>
    </source>
</evidence>
<dbReference type="SUPFAM" id="SSF69304">
    <property type="entry name" value="Tricorn protease N-terminal domain"/>
    <property type="match status" value="1"/>
</dbReference>
<dbReference type="EMBL" id="JACHGK010000003">
    <property type="protein sequence ID" value="MBB6444914.1"/>
    <property type="molecule type" value="Genomic_DNA"/>
</dbReference>
<feature type="domain" description="YqgU-like 6-bladed beta-propeller" evidence="1">
    <location>
        <begin position="77"/>
        <end position="341"/>
    </location>
</feature>
<keyword evidence="3" id="KW-1185">Reference proteome</keyword>
<dbReference type="RefSeq" id="WP_377802098.1">
    <property type="nucleotide sequence ID" value="NZ_JBHLZA010000026.1"/>
</dbReference>
<gene>
    <name evidence="2" type="ORF">HNR53_001523</name>
</gene>
<name>A0A7X0LW33_9BACI</name>
<dbReference type="Gene3D" id="2.120.10.30">
    <property type="entry name" value="TolB, C-terminal domain"/>
    <property type="match status" value="1"/>
</dbReference>
<comment type="caution">
    <text evidence="2">The sequence shown here is derived from an EMBL/GenBank/DDBJ whole genome shotgun (WGS) entry which is preliminary data.</text>
</comment>
<dbReference type="InterPro" id="IPR011042">
    <property type="entry name" value="6-blade_b-propeller_TolB-like"/>
</dbReference>
<dbReference type="Proteomes" id="UP000531594">
    <property type="component" value="Unassembled WGS sequence"/>
</dbReference>
<sequence length="360" mass="40619">MLLLIAFASVGCTKDQSAGSLGPKENGQNAGDIANVIDNIPISLEEGVFNKVYGWLDSHTIIYSTNVVQGSNVYAYNLDKGTNRLITMSKSMIVSIDISDSGEYMFIRSSSGPSTSLITITKKDGSVVFTHTMNAFDLTMDWNPYNEQQIFISTFSEDWQARTFFLSIADKKITEADFSDPFSKWYAMDQLVFLDWIGENTALTADLIQLDKNSGKEKTLLTDIYHLDTFKNVLMTMAGDPQNNDMAIYHFYQKNMKEIGSFAAPQVSGFSDRLIPYYDYESGLNTFIYLAPAVNKEKAAREEEFQLIKYDLKSNKQVKILEGLKNEPLSCSRDGNFCLYGYNFEKLIDLNKKKIIKLTS</sequence>
<accession>A0A7X0LW33</accession>